<dbReference type="Proteomes" id="UP001500973">
    <property type="component" value="Unassembled WGS sequence"/>
</dbReference>
<sequence length="111" mass="11831">MRSRGRFWLADKPDTLFHWDAAGGALCVESAGPWLDSLPDAAWDMVPPVRRAAAALDCPDGPDAGRPPAPCGPHQMNGLERPFSRKGLSSREHKSPLLRLIYSGASGAGAL</sequence>
<evidence type="ECO:0000256" key="1">
    <source>
        <dbReference type="SAM" id="MobiDB-lite"/>
    </source>
</evidence>
<evidence type="ECO:0000313" key="4">
    <source>
        <dbReference type="Proteomes" id="UP001500973"/>
    </source>
</evidence>
<evidence type="ECO:0000259" key="2">
    <source>
        <dbReference type="Pfam" id="PF07683"/>
    </source>
</evidence>
<reference evidence="4" key="1">
    <citation type="journal article" date="2019" name="Int. J. Syst. Evol. Microbiol.">
        <title>The Global Catalogue of Microorganisms (GCM) 10K type strain sequencing project: providing services to taxonomists for standard genome sequencing and annotation.</title>
        <authorList>
            <consortium name="The Broad Institute Genomics Platform"/>
            <consortium name="The Broad Institute Genome Sequencing Center for Infectious Disease"/>
            <person name="Wu L."/>
            <person name="Ma J."/>
        </authorList>
    </citation>
    <scope>NUCLEOTIDE SEQUENCE [LARGE SCALE GENOMIC DNA]</scope>
    <source>
        <strain evidence="4">JCM 11756</strain>
    </source>
</reference>
<gene>
    <name evidence="3" type="ORF">GCM10009601_41090</name>
</gene>
<proteinExistence type="predicted"/>
<organism evidence="3 4">
    <name type="scientific">Streptomyces thermospinosisporus</name>
    <dbReference type="NCBI Taxonomy" id="161482"/>
    <lineage>
        <taxon>Bacteria</taxon>
        <taxon>Bacillati</taxon>
        <taxon>Actinomycetota</taxon>
        <taxon>Actinomycetes</taxon>
        <taxon>Kitasatosporales</taxon>
        <taxon>Streptomycetaceae</taxon>
        <taxon>Streptomyces</taxon>
    </lineage>
</organism>
<name>A0ABN1Z235_9ACTN</name>
<protein>
    <recommendedName>
        <fullName evidence="2">CobW C-terminal domain-containing protein</fullName>
    </recommendedName>
</protein>
<accession>A0ABN1Z235</accession>
<feature type="domain" description="CobW C-terminal" evidence="2">
    <location>
        <begin position="1"/>
        <end position="37"/>
    </location>
</feature>
<dbReference type="InterPro" id="IPR011629">
    <property type="entry name" value="CobW-like_C"/>
</dbReference>
<comment type="caution">
    <text evidence="3">The sequence shown here is derived from an EMBL/GenBank/DDBJ whole genome shotgun (WGS) entry which is preliminary data.</text>
</comment>
<feature type="region of interest" description="Disordered" evidence="1">
    <location>
        <begin position="57"/>
        <end position="92"/>
    </location>
</feature>
<evidence type="ECO:0000313" key="3">
    <source>
        <dbReference type="EMBL" id="GAA1428249.1"/>
    </source>
</evidence>
<dbReference type="Pfam" id="PF07683">
    <property type="entry name" value="CobW_C"/>
    <property type="match status" value="1"/>
</dbReference>
<keyword evidence="4" id="KW-1185">Reference proteome</keyword>
<dbReference type="EMBL" id="BAAAIZ010000062">
    <property type="protein sequence ID" value="GAA1428249.1"/>
    <property type="molecule type" value="Genomic_DNA"/>
</dbReference>